<dbReference type="InterPro" id="IPR002933">
    <property type="entry name" value="Peptidase_M20"/>
</dbReference>
<keyword evidence="1 4" id="KW-0378">Hydrolase</keyword>
<dbReference type="Pfam" id="PF01546">
    <property type="entry name" value="Peptidase_M20"/>
    <property type="match status" value="1"/>
</dbReference>
<evidence type="ECO:0000313" key="5">
    <source>
        <dbReference type="Proteomes" id="UP000028640"/>
    </source>
</evidence>
<name>A0A085GAQ8_EWIA3</name>
<organism evidence="4 5">
    <name type="scientific">Ewingella americana (strain ATCC 33852 / DSM 4580 / CCUG 14506 / JCM 5911 / LMG 7869 / NCTC 12157 / CDC 1468-78)</name>
    <dbReference type="NCBI Taxonomy" id="910964"/>
    <lineage>
        <taxon>Bacteria</taxon>
        <taxon>Pseudomonadati</taxon>
        <taxon>Pseudomonadota</taxon>
        <taxon>Gammaproteobacteria</taxon>
        <taxon>Enterobacterales</taxon>
        <taxon>Yersiniaceae</taxon>
        <taxon>Ewingella</taxon>
    </lineage>
</organism>
<keyword evidence="5" id="KW-1185">Reference proteome</keyword>
<feature type="binding site" evidence="2">
    <location>
        <position position="108"/>
    </location>
    <ligand>
        <name>Mn(2+)</name>
        <dbReference type="ChEBI" id="CHEBI:29035"/>
        <label>2</label>
    </ligand>
</feature>
<dbReference type="EMBL" id="JMPJ01000053">
    <property type="protein sequence ID" value="KFC80803.1"/>
    <property type="molecule type" value="Genomic_DNA"/>
</dbReference>
<dbReference type="Gene3D" id="3.30.70.360">
    <property type="match status" value="1"/>
</dbReference>
<dbReference type="PANTHER" id="PTHR11014">
    <property type="entry name" value="PEPTIDASE M20 FAMILY MEMBER"/>
    <property type="match status" value="1"/>
</dbReference>
<proteinExistence type="predicted"/>
<feature type="binding site" evidence="2">
    <location>
        <position position="106"/>
    </location>
    <ligand>
        <name>Mn(2+)</name>
        <dbReference type="ChEBI" id="CHEBI:29035"/>
        <label>2</label>
    </ligand>
</feature>
<evidence type="ECO:0000256" key="2">
    <source>
        <dbReference type="PIRSR" id="PIRSR005962-1"/>
    </source>
</evidence>
<keyword evidence="2" id="KW-0464">Manganese</keyword>
<dbReference type="PANTHER" id="PTHR11014:SF63">
    <property type="entry name" value="METALLOPEPTIDASE, PUTATIVE (AFU_ORTHOLOGUE AFUA_6G09600)-RELATED"/>
    <property type="match status" value="1"/>
</dbReference>
<dbReference type="InterPro" id="IPR036264">
    <property type="entry name" value="Bact_exopeptidase_dim_dom"/>
</dbReference>
<feature type="binding site" evidence="2">
    <location>
        <position position="169"/>
    </location>
    <ligand>
        <name>Mn(2+)</name>
        <dbReference type="ChEBI" id="CHEBI:29035"/>
        <label>2</label>
    </ligand>
</feature>
<dbReference type="GO" id="GO:0046872">
    <property type="term" value="F:metal ion binding"/>
    <property type="evidence" value="ECO:0007669"/>
    <property type="project" value="UniProtKB-KW"/>
</dbReference>
<dbReference type="Pfam" id="PF07687">
    <property type="entry name" value="M20_dimer"/>
    <property type="match status" value="1"/>
</dbReference>
<dbReference type="AlphaFoldDB" id="A0A085GAQ8"/>
<dbReference type="Proteomes" id="UP000028640">
    <property type="component" value="Unassembled WGS sequence"/>
</dbReference>
<dbReference type="EC" id="3.5.1.47" evidence="4"/>
<dbReference type="GO" id="GO:0050118">
    <property type="term" value="F:N-acetyldiaminopimelate deacetylase activity"/>
    <property type="evidence" value="ECO:0007669"/>
    <property type="project" value="UniProtKB-EC"/>
</dbReference>
<feature type="domain" description="Peptidase M20 dimerisation" evidence="3">
    <location>
        <begin position="192"/>
        <end position="286"/>
    </location>
</feature>
<dbReference type="NCBIfam" id="TIGR01891">
    <property type="entry name" value="amidohydrolases"/>
    <property type="match status" value="1"/>
</dbReference>
<dbReference type="eggNOG" id="COG1473">
    <property type="taxonomic scope" value="Bacteria"/>
</dbReference>
<dbReference type="OrthoDB" id="9777385at2"/>
<dbReference type="RefSeq" id="WP_034791246.1">
    <property type="nucleotide sequence ID" value="NZ_JMPJ01000053.1"/>
</dbReference>
<evidence type="ECO:0000259" key="3">
    <source>
        <dbReference type="Pfam" id="PF07687"/>
    </source>
</evidence>
<dbReference type="GeneID" id="78380463"/>
<dbReference type="PIRSF" id="PIRSF005962">
    <property type="entry name" value="Pept_M20D_amidohydro"/>
    <property type="match status" value="1"/>
</dbReference>
<dbReference type="FunFam" id="3.30.70.360:FF:000001">
    <property type="entry name" value="N-acetyldiaminopimelate deacetylase"/>
    <property type="match status" value="1"/>
</dbReference>
<dbReference type="CDD" id="cd05666">
    <property type="entry name" value="M20_Acy1-like"/>
    <property type="match status" value="1"/>
</dbReference>
<dbReference type="EC" id="3.-.-.-" evidence="4"/>
<dbReference type="Gene3D" id="3.40.630.10">
    <property type="entry name" value="Zn peptidases"/>
    <property type="match status" value="1"/>
</dbReference>
<keyword evidence="2" id="KW-0479">Metal-binding</keyword>
<sequence length="395" mass="42678">MNNKNFCTVADVADLEAGLREIRQHLHQHPELSNEEAKTADFVSKELSQLGYHVTMGVGGHGVVGTMKRGTGSRSIGIRADMDALPINEETGAAYASQTAGVMHACGHDGHTTMLLGAAKQLARSKNFSGTVHLIFQPAEEIGFNSGAQRMLEEGLFERFPCDAVYGLHNHPGYPADKMMFRAGPFMAACDTVNITIRGKGGHAARPHMTVDPILVASSLVVALQTVVSRNIDPNETAVVTIGSLHAGHASNVIPETARIEMSVRSFDAGVRKILEERIRSLAELHSAGYGAVAEIEYVPGYPVLVNHAQETAFALEVAKELLGEENVVDNLPPISGSEDFAYFLQNKPGCFLRLGNGNSAVLHNPAYDFNDDSLTIGAAYWTRLVERYLTENLD</sequence>
<reference evidence="4 5" key="1">
    <citation type="submission" date="2014-05" db="EMBL/GenBank/DDBJ databases">
        <title>ATOL: Assembling a taxonomically balanced genome-scale reconstruction of the evolutionary history of the Enterobacteriaceae.</title>
        <authorList>
            <person name="Plunkett G.III."/>
            <person name="Neeno-Eckwall E.C."/>
            <person name="Glasner J.D."/>
            <person name="Perna N.T."/>
        </authorList>
    </citation>
    <scope>NUCLEOTIDE SEQUENCE [LARGE SCALE GENOMIC DNA]</scope>
    <source>
        <strain evidence="4 5">ATCC 33852</strain>
    </source>
</reference>
<protein>
    <submittedName>
        <fullName evidence="4">N-acetyl-L,L-diaminopimelate deacetylase</fullName>
        <ecNumber evidence="4">3.-.-.-</ecNumber>
        <ecNumber evidence="4">3.5.1.47</ecNumber>
    </submittedName>
</protein>
<dbReference type="InterPro" id="IPR011650">
    <property type="entry name" value="Peptidase_M20_dimer"/>
</dbReference>
<dbReference type="InterPro" id="IPR017439">
    <property type="entry name" value="Amidohydrolase"/>
</dbReference>
<evidence type="ECO:0000256" key="1">
    <source>
        <dbReference type="ARBA" id="ARBA00022801"/>
    </source>
</evidence>
<gene>
    <name evidence="4" type="ORF">GEAM_2125</name>
</gene>
<dbReference type="GO" id="GO:0019877">
    <property type="term" value="P:diaminopimelate biosynthetic process"/>
    <property type="evidence" value="ECO:0007669"/>
    <property type="project" value="UniProtKB-ARBA"/>
</dbReference>
<feature type="binding site" evidence="2">
    <location>
        <position position="364"/>
    </location>
    <ligand>
        <name>Mn(2+)</name>
        <dbReference type="ChEBI" id="CHEBI:29035"/>
        <label>2</label>
    </ligand>
</feature>
<comment type="cofactor">
    <cofactor evidence="2">
        <name>Mn(2+)</name>
        <dbReference type="ChEBI" id="CHEBI:29035"/>
    </cofactor>
    <text evidence="2">The Mn(2+) ion enhances activity.</text>
</comment>
<dbReference type="SUPFAM" id="SSF53187">
    <property type="entry name" value="Zn-dependent exopeptidases"/>
    <property type="match status" value="1"/>
</dbReference>
<comment type="caution">
    <text evidence="4">The sequence shown here is derived from an EMBL/GenBank/DDBJ whole genome shotgun (WGS) entry which is preliminary data.</text>
</comment>
<feature type="binding site" evidence="2">
    <location>
        <position position="141"/>
    </location>
    <ligand>
        <name>Mn(2+)</name>
        <dbReference type="ChEBI" id="CHEBI:29035"/>
        <label>2</label>
    </ligand>
</feature>
<evidence type="ECO:0000313" key="4">
    <source>
        <dbReference type="EMBL" id="KFC80803.1"/>
    </source>
</evidence>
<accession>A0A085GAQ8</accession>
<dbReference type="SUPFAM" id="SSF55031">
    <property type="entry name" value="Bacterial exopeptidase dimerisation domain"/>
    <property type="match status" value="1"/>
</dbReference>